<gene>
    <name evidence="2" type="ORF">AVEN_136378_1</name>
</gene>
<dbReference type="AlphaFoldDB" id="A0A4Y2AI11"/>
<name>A0A4Y2AI11_ARAVE</name>
<protein>
    <submittedName>
        <fullName evidence="2">Uncharacterized protein</fullName>
    </submittedName>
</protein>
<feature type="region of interest" description="Disordered" evidence="1">
    <location>
        <begin position="86"/>
        <end position="110"/>
    </location>
</feature>
<reference evidence="2 3" key="1">
    <citation type="journal article" date="2019" name="Sci. Rep.">
        <title>Orb-weaving spider Araneus ventricosus genome elucidates the spidroin gene catalogue.</title>
        <authorList>
            <person name="Kono N."/>
            <person name="Nakamura H."/>
            <person name="Ohtoshi R."/>
            <person name="Moran D.A.P."/>
            <person name="Shinohara A."/>
            <person name="Yoshida Y."/>
            <person name="Fujiwara M."/>
            <person name="Mori M."/>
            <person name="Tomita M."/>
            <person name="Arakawa K."/>
        </authorList>
    </citation>
    <scope>NUCLEOTIDE SEQUENCE [LARGE SCALE GENOMIC DNA]</scope>
</reference>
<evidence type="ECO:0000256" key="1">
    <source>
        <dbReference type="SAM" id="MobiDB-lite"/>
    </source>
</evidence>
<comment type="caution">
    <text evidence="2">The sequence shown here is derived from an EMBL/GenBank/DDBJ whole genome shotgun (WGS) entry which is preliminary data.</text>
</comment>
<dbReference type="EMBL" id="BGPR01080569">
    <property type="protein sequence ID" value="GBL79257.1"/>
    <property type="molecule type" value="Genomic_DNA"/>
</dbReference>
<dbReference type="Proteomes" id="UP000499080">
    <property type="component" value="Unassembled WGS sequence"/>
</dbReference>
<keyword evidence="3" id="KW-1185">Reference proteome</keyword>
<evidence type="ECO:0000313" key="3">
    <source>
        <dbReference type="Proteomes" id="UP000499080"/>
    </source>
</evidence>
<proteinExistence type="predicted"/>
<organism evidence="2 3">
    <name type="scientific">Araneus ventricosus</name>
    <name type="common">Orbweaver spider</name>
    <name type="synonym">Epeira ventricosa</name>
    <dbReference type="NCBI Taxonomy" id="182803"/>
    <lineage>
        <taxon>Eukaryota</taxon>
        <taxon>Metazoa</taxon>
        <taxon>Ecdysozoa</taxon>
        <taxon>Arthropoda</taxon>
        <taxon>Chelicerata</taxon>
        <taxon>Arachnida</taxon>
        <taxon>Araneae</taxon>
        <taxon>Araneomorphae</taxon>
        <taxon>Entelegynae</taxon>
        <taxon>Araneoidea</taxon>
        <taxon>Araneidae</taxon>
        <taxon>Araneus</taxon>
    </lineage>
</organism>
<sequence>MPNGPYKVKSGPEDGAWPSSGSISVDRKARKKGYLHLHLHAVTRLDSRESCSNPFGELLRRRFPFSSHQFRWVTVCQPQIHHLRALRSSKDAAPPPPLPIKTHPRPDFPD</sequence>
<evidence type="ECO:0000313" key="2">
    <source>
        <dbReference type="EMBL" id="GBL79257.1"/>
    </source>
</evidence>
<accession>A0A4Y2AI11</accession>
<feature type="region of interest" description="Disordered" evidence="1">
    <location>
        <begin position="1"/>
        <end position="24"/>
    </location>
</feature>